<evidence type="ECO:0000313" key="1">
    <source>
        <dbReference type="EMBL" id="KAL2320746.1"/>
    </source>
</evidence>
<evidence type="ECO:0000313" key="2">
    <source>
        <dbReference type="Proteomes" id="UP001603857"/>
    </source>
</evidence>
<gene>
    <name evidence="1" type="ORF">Fmac_029715</name>
</gene>
<reference evidence="1 2" key="1">
    <citation type="submission" date="2024-08" db="EMBL/GenBank/DDBJ databases">
        <title>Insights into the chromosomal genome structure of Flemingia macrophylla.</title>
        <authorList>
            <person name="Ding Y."/>
            <person name="Zhao Y."/>
            <person name="Bi W."/>
            <person name="Wu M."/>
            <person name="Zhao G."/>
            <person name="Gong Y."/>
            <person name="Li W."/>
            <person name="Zhang P."/>
        </authorList>
    </citation>
    <scope>NUCLEOTIDE SEQUENCE [LARGE SCALE GENOMIC DNA]</scope>
    <source>
        <strain evidence="1">DYQJB</strain>
        <tissue evidence="1">Leaf</tissue>
    </source>
</reference>
<keyword evidence="2" id="KW-1185">Reference proteome</keyword>
<sequence length="52" mass="5955">MVVEEAYDMQIPSLAIVSQTLNDVDDVHAICNNHQEEIRENSLLIMFSICDF</sequence>
<dbReference type="Proteomes" id="UP001603857">
    <property type="component" value="Unassembled WGS sequence"/>
</dbReference>
<proteinExistence type="predicted"/>
<dbReference type="AlphaFoldDB" id="A0ABD1LBB1"/>
<accession>A0ABD1LBB1</accession>
<comment type="caution">
    <text evidence="1">The sequence shown here is derived from an EMBL/GenBank/DDBJ whole genome shotgun (WGS) entry which is preliminary data.</text>
</comment>
<organism evidence="1 2">
    <name type="scientific">Flemingia macrophylla</name>
    <dbReference type="NCBI Taxonomy" id="520843"/>
    <lineage>
        <taxon>Eukaryota</taxon>
        <taxon>Viridiplantae</taxon>
        <taxon>Streptophyta</taxon>
        <taxon>Embryophyta</taxon>
        <taxon>Tracheophyta</taxon>
        <taxon>Spermatophyta</taxon>
        <taxon>Magnoliopsida</taxon>
        <taxon>eudicotyledons</taxon>
        <taxon>Gunneridae</taxon>
        <taxon>Pentapetalae</taxon>
        <taxon>rosids</taxon>
        <taxon>fabids</taxon>
        <taxon>Fabales</taxon>
        <taxon>Fabaceae</taxon>
        <taxon>Papilionoideae</taxon>
        <taxon>50 kb inversion clade</taxon>
        <taxon>NPAAA clade</taxon>
        <taxon>indigoferoid/millettioid clade</taxon>
        <taxon>Phaseoleae</taxon>
        <taxon>Flemingia</taxon>
    </lineage>
</organism>
<protein>
    <submittedName>
        <fullName evidence="1">Uncharacterized protein</fullName>
    </submittedName>
</protein>
<dbReference type="EMBL" id="JBGMDY010000010">
    <property type="protein sequence ID" value="KAL2320746.1"/>
    <property type="molecule type" value="Genomic_DNA"/>
</dbReference>
<name>A0ABD1LBB1_9FABA</name>